<dbReference type="PANTHER" id="PTHR36503">
    <property type="entry name" value="BLR2520 PROTEIN"/>
    <property type="match status" value="1"/>
</dbReference>
<proteinExistence type="predicted"/>
<dbReference type="InterPro" id="IPR004360">
    <property type="entry name" value="Glyas_Fos-R_dOase_dom"/>
</dbReference>
<protein>
    <submittedName>
        <fullName evidence="2">Glyoxalase-like domain-containing</fullName>
    </submittedName>
</protein>
<accession>A0A8H4P4Q4</accession>
<evidence type="ECO:0000259" key="1">
    <source>
        <dbReference type="Pfam" id="PF00903"/>
    </source>
</evidence>
<organism evidence="2 3">
    <name type="scientific">Fusarium albosuccineum</name>
    <dbReference type="NCBI Taxonomy" id="1237068"/>
    <lineage>
        <taxon>Eukaryota</taxon>
        <taxon>Fungi</taxon>
        <taxon>Dikarya</taxon>
        <taxon>Ascomycota</taxon>
        <taxon>Pezizomycotina</taxon>
        <taxon>Sordariomycetes</taxon>
        <taxon>Hypocreomycetidae</taxon>
        <taxon>Hypocreales</taxon>
        <taxon>Nectriaceae</taxon>
        <taxon>Fusarium</taxon>
        <taxon>Fusarium decemcellulare species complex</taxon>
    </lineage>
</organism>
<evidence type="ECO:0000313" key="3">
    <source>
        <dbReference type="Proteomes" id="UP000554235"/>
    </source>
</evidence>
<dbReference type="Pfam" id="PF00903">
    <property type="entry name" value="Glyoxalase"/>
    <property type="match status" value="1"/>
</dbReference>
<comment type="caution">
    <text evidence="2">The sequence shown here is derived from an EMBL/GenBank/DDBJ whole genome shotgun (WGS) entry which is preliminary data.</text>
</comment>
<feature type="domain" description="Glyoxalase/fosfomycin resistance/dioxygenase" evidence="1">
    <location>
        <begin position="14"/>
        <end position="139"/>
    </location>
</feature>
<dbReference type="InterPro" id="IPR029068">
    <property type="entry name" value="Glyas_Bleomycin-R_OHBP_Dase"/>
</dbReference>
<dbReference type="Gene3D" id="3.10.180.10">
    <property type="entry name" value="2,3-Dihydroxybiphenyl 1,2-Dioxygenase, domain 1"/>
    <property type="match status" value="1"/>
</dbReference>
<dbReference type="PANTHER" id="PTHR36503:SF2">
    <property type="entry name" value="BLR2408 PROTEIN"/>
    <property type="match status" value="1"/>
</dbReference>
<dbReference type="OrthoDB" id="4181370at2759"/>
<dbReference type="AlphaFoldDB" id="A0A8H4P4Q4"/>
<dbReference type="Proteomes" id="UP000554235">
    <property type="component" value="Unassembled WGS sequence"/>
</dbReference>
<gene>
    <name evidence="2" type="ORF">FALBO_16835</name>
</gene>
<keyword evidence="3" id="KW-1185">Reference proteome</keyword>
<dbReference type="EMBL" id="JAADYS010003342">
    <property type="protein sequence ID" value="KAF4448172.1"/>
    <property type="molecule type" value="Genomic_DNA"/>
</dbReference>
<evidence type="ECO:0000313" key="2">
    <source>
        <dbReference type="EMBL" id="KAF4448172.1"/>
    </source>
</evidence>
<dbReference type="SUPFAM" id="SSF54593">
    <property type="entry name" value="Glyoxalase/Bleomycin resistance protein/Dihydroxybiphenyl dioxygenase"/>
    <property type="match status" value="1"/>
</dbReference>
<reference evidence="2 3" key="1">
    <citation type="submission" date="2020-01" db="EMBL/GenBank/DDBJ databases">
        <title>Identification and distribution of gene clusters putatively required for synthesis of sphingolipid metabolism inhibitors in phylogenetically diverse species of the filamentous fungus Fusarium.</title>
        <authorList>
            <person name="Kim H.-S."/>
            <person name="Busman M."/>
            <person name="Brown D.W."/>
            <person name="Divon H."/>
            <person name="Uhlig S."/>
            <person name="Proctor R.H."/>
        </authorList>
    </citation>
    <scope>NUCLEOTIDE SEQUENCE [LARGE SCALE GENOMIC DNA]</scope>
    <source>
        <strain evidence="2 3">NRRL 20459</strain>
    </source>
</reference>
<sequence length="153" mass="16710">MESDKPQPPSFYLNIHTADPEAGLAFYTAIGFAPVKEYSDDKTKAFRLPQPNNSICLMIHANARFKEFIRPGTQATDATKTTESLFSIAVEDKESVDSWVAKATEAGGVADPYTLPNYGAECGMYTRSFADLDGHMWELVTMTGPCGAQKAES</sequence>
<name>A0A8H4P4Q4_9HYPO</name>